<reference evidence="1" key="1">
    <citation type="submission" date="2025-08" db="UniProtKB">
        <authorList>
            <consortium name="Ensembl"/>
        </authorList>
    </citation>
    <scope>IDENTIFICATION</scope>
</reference>
<keyword evidence="2" id="KW-1185">Reference proteome</keyword>
<dbReference type="AlphaFoldDB" id="A0A8C4Y6U1"/>
<organism evidence="1 2">
    <name type="scientific">Gopherus evgoodei</name>
    <name type="common">Goodes thornscrub tortoise</name>
    <dbReference type="NCBI Taxonomy" id="1825980"/>
    <lineage>
        <taxon>Eukaryota</taxon>
        <taxon>Metazoa</taxon>
        <taxon>Chordata</taxon>
        <taxon>Craniata</taxon>
        <taxon>Vertebrata</taxon>
        <taxon>Euteleostomi</taxon>
        <taxon>Archelosauria</taxon>
        <taxon>Testudinata</taxon>
        <taxon>Testudines</taxon>
        <taxon>Cryptodira</taxon>
        <taxon>Durocryptodira</taxon>
        <taxon>Testudinoidea</taxon>
        <taxon>Testudinidae</taxon>
        <taxon>Gopherus</taxon>
    </lineage>
</organism>
<reference evidence="1" key="2">
    <citation type="submission" date="2025-09" db="UniProtKB">
        <authorList>
            <consortium name="Ensembl"/>
        </authorList>
    </citation>
    <scope>IDENTIFICATION</scope>
</reference>
<dbReference type="OrthoDB" id="444492at2759"/>
<dbReference type="Proteomes" id="UP000694390">
    <property type="component" value="Unassembled WGS sequence"/>
</dbReference>
<proteinExistence type="predicted"/>
<evidence type="ECO:0000313" key="2">
    <source>
        <dbReference type="Proteomes" id="UP000694390"/>
    </source>
</evidence>
<dbReference type="Ensembl" id="ENSGEVT00005022068.1">
    <property type="protein sequence ID" value="ENSGEVP00005021013.1"/>
    <property type="gene ID" value="ENSGEVG00005014920.1"/>
</dbReference>
<evidence type="ECO:0000313" key="1">
    <source>
        <dbReference type="Ensembl" id="ENSGEVP00005021013.1"/>
    </source>
</evidence>
<sequence>SKLLLPSVGLCDAGGSKEVPPHVSGEGTPQVTGWFEVTIAGKLVHSKMVSGLFLPSHLVPNQTAQLIVTKAGDVHETGRLHRDEL</sequence>
<protein>
    <submittedName>
        <fullName evidence="1">Uncharacterized protein</fullName>
    </submittedName>
</protein>
<name>A0A8C4Y6U1_9SAUR</name>
<dbReference type="Gene3D" id="3.40.30.10">
    <property type="entry name" value="Glutaredoxin"/>
    <property type="match status" value="1"/>
</dbReference>
<accession>A0A8C4Y6U1</accession>